<name>A0ABT6ZL40_9ACTN</name>
<evidence type="ECO:0000313" key="3">
    <source>
        <dbReference type="Proteomes" id="UP001431693"/>
    </source>
</evidence>
<dbReference type="PANTHER" id="PTHR30548:SF2">
    <property type="entry name" value="2-HYDROXYACYL-COA DEHYDRATASE,D-COMPONENT"/>
    <property type="match status" value="1"/>
</dbReference>
<dbReference type="RefSeq" id="WP_283712889.1">
    <property type="nucleotide sequence ID" value="NZ_JASJEW010000002.1"/>
</dbReference>
<dbReference type="Proteomes" id="UP001431693">
    <property type="component" value="Unassembled WGS sequence"/>
</dbReference>
<evidence type="ECO:0000313" key="2">
    <source>
        <dbReference type="EMBL" id="MDJ1129769.1"/>
    </source>
</evidence>
<proteinExistence type="inferred from homology"/>
<dbReference type="Pfam" id="PF06050">
    <property type="entry name" value="HGD-D"/>
    <property type="match status" value="1"/>
</dbReference>
<sequence length="422" mass="45975">MNPVRIIGEVVSRNADEHPERSRRWLETAYGAVALKGRLRVGSDVPALVDRHNGAIASTIVSALKHPERACMVNIYQPCEMLHALGITPMFPEGISVYVACTQCAEVFCDHAEQCGVPESFCSYHKLMLGMADTQVLPVPPVVAHTTLACDANQVSFRRLAERGGAQRLVLDVPARTDEETVAYVAGQLREQARALAVTYHRELDPQRLRDVCATSLRTLRTQSAFLKRRARASLPMDLTAELCSMITTHCLLGTPEGLAFAQGLLEAATHSPLPAVNHRPRIYWHHTLPNWQASMTRVFSEQAEVVGNEMANDSVGVIGELNPDDPFDFMARCLVKCTGNGPALRRAEASAEQAVTSGADGGVLFAHWGCKQTSGQSRLVAEAYAKRGLPLLVLDGDGCDPRNASDGQMVTRAQAFLERLA</sequence>
<dbReference type="Gene3D" id="3.40.50.11890">
    <property type="match status" value="1"/>
</dbReference>
<accession>A0ABT6ZL40</accession>
<keyword evidence="3" id="KW-1185">Reference proteome</keyword>
<reference evidence="2" key="1">
    <citation type="submission" date="2023-05" db="EMBL/GenBank/DDBJ databases">
        <title>[olsenella] sp. nov., isolated from a pig farm feces dump.</title>
        <authorList>
            <person name="Chang Y.-H."/>
        </authorList>
    </citation>
    <scope>NUCLEOTIDE SEQUENCE</scope>
    <source>
        <strain evidence="2">YH-ols2217</strain>
    </source>
</reference>
<dbReference type="EMBL" id="JASJEX010000003">
    <property type="protein sequence ID" value="MDJ1129769.1"/>
    <property type="molecule type" value="Genomic_DNA"/>
</dbReference>
<protein>
    <submittedName>
        <fullName evidence="2">2-hydroxyacyl-CoA dehydratase family protein</fullName>
    </submittedName>
</protein>
<dbReference type="InterPro" id="IPR010327">
    <property type="entry name" value="FldB/FldC_alpha/beta"/>
</dbReference>
<organism evidence="2 3">
    <name type="scientific">Kribbibacterium absianum</name>
    <dbReference type="NCBI Taxonomy" id="3044210"/>
    <lineage>
        <taxon>Bacteria</taxon>
        <taxon>Bacillati</taxon>
        <taxon>Actinomycetota</taxon>
        <taxon>Coriobacteriia</taxon>
        <taxon>Coriobacteriales</taxon>
        <taxon>Kribbibacteriaceae</taxon>
        <taxon>Kribbibacterium</taxon>
    </lineage>
</organism>
<dbReference type="Gene3D" id="3.40.50.11900">
    <property type="match status" value="1"/>
</dbReference>
<comment type="caution">
    <text evidence="2">The sequence shown here is derived from an EMBL/GenBank/DDBJ whole genome shotgun (WGS) entry which is preliminary data.</text>
</comment>
<comment type="similarity">
    <text evidence="1">Belongs to the FldB/FldC dehydratase alpha/beta subunit family.</text>
</comment>
<dbReference type="PANTHER" id="PTHR30548">
    <property type="entry name" value="2-HYDROXYGLUTARYL-COA DEHYDRATASE, D-COMPONENT-RELATED"/>
    <property type="match status" value="1"/>
</dbReference>
<gene>
    <name evidence="2" type="ORF">QJ043_06730</name>
</gene>
<evidence type="ECO:0000256" key="1">
    <source>
        <dbReference type="ARBA" id="ARBA00005806"/>
    </source>
</evidence>